<dbReference type="Pfam" id="PF18962">
    <property type="entry name" value="Por_Secre_tail"/>
    <property type="match status" value="1"/>
</dbReference>
<dbReference type="RefSeq" id="WP_027470752.1">
    <property type="nucleotide sequence ID" value="NZ_BAMD01000006.1"/>
</dbReference>
<proteinExistence type="predicted"/>
<accession>W7Y3I5</accession>
<keyword evidence="3" id="KW-1185">Reference proteome</keyword>
<dbReference type="STRING" id="869213.GCA_000517085_00781"/>
<gene>
    <name evidence="2" type="ORF">JCM21142_2755</name>
</gene>
<evidence type="ECO:0000313" key="3">
    <source>
        <dbReference type="Proteomes" id="UP000019402"/>
    </source>
</evidence>
<sequence>MNTAKIFIMCLIFTYFMRGETSKVMACVLNYGGVGIIRPIDISLFNSLIKSSMETEYGDSLVKNMGAYVLPSITRIKLNKDLYLPAGVYDVRMKIFIEESTSIKKIYTQVNKPCISSEWKIDTLSQNRWVEVFQEMNFSQDANESYFEIFVNNNPDYGGGKGMFYIDDISFLYKKSLSNNVKQSFDFKVFPNPVNNILHIKSDERISYRIYDVKGNVTKASTHMENEFNVIVSDLTQGVYLLQMKCAKGSVVKKIIVQ</sequence>
<dbReference type="InterPro" id="IPR026444">
    <property type="entry name" value="Secre_tail"/>
</dbReference>
<name>W7Y3I5_9BACT</name>
<dbReference type="Proteomes" id="UP000019402">
    <property type="component" value="Unassembled WGS sequence"/>
</dbReference>
<reference evidence="2 3" key="1">
    <citation type="journal article" date="2014" name="Genome Announc.">
        <title>Draft Genome Sequence of Cytophaga fermentans JCM 21142T, a Facultative Anaerobe Isolated from Marine Mud.</title>
        <authorList>
            <person name="Starns D."/>
            <person name="Oshima K."/>
            <person name="Suda W."/>
            <person name="Iino T."/>
            <person name="Yuki M."/>
            <person name="Inoue J."/>
            <person name="Kitamura K."/>
            <person name="Iida T."/>
            <person name="Darby A."/>
            <person name="Hattori M."/>
            <person name="Ohkuma M."/>
        </authorList>
    </citation>
    <scope>NUCLEOTIDE SEQUENCE [LARGE SCALE GENOMIC DNA]</scope>
    <source>
        <strain evidence="2 3">JCM 21142</strain>
    </source>
</reference>
<feature type="domain" description="Secretion system C-terminal sorting" evidence="1">
    <location>
        <begin position="189"/>
        <end position="257"/>
    </location>
</feature>
<dbReference type="EMBL" id="BAMD01000006">
    <property type="protein sequence ID" value="GAF02128.1"/>
    <property type="molecule type" value="Genomic_DNA"/>
</dbReference>
<evidence type="ECO:0000313" key="2">
    <source>
        <dbReference type="EMBL" id="GAF02128.1"/>
    </source>
</evidence>
<comment type="caution">
    <text evidence="2">The sequence shown here is derived from an EMBL/GenBank/DDBJ whole genome shotgun (WGS) entry which is preliminary data.</text>
</comment>
<evidence type="ECO:0000259" key="1">
    <source>
        <dbReference type="Pfam" id="PF18962"/>
    </source>
</evidence>
<dbReference type="NCBIfam" id="TIGR04183">
    <property type="entry name" value="Por_Secre_tail"/>
    <property type="match status" value="1"/>
</dbReference>
<protein>
    <recommendedName>
        <fullName evidence="1">Secretion system C-terminal sorting domain-containing protein</fullName>
    </recommendedName>
</protein>
<organism evidence="2 3">
    <name type="scientific">Saccharicrinis fermentans DSM 9555 = JCM 21142</name>
    <dbReference type="NCBI Taxonomy" id="869213"/>
    <lineage>
        <taxon>Bacteria</taxon>
        <taxon>Pseudomonadati</taxon>
        <taxon>Bacteroidota</taxon>
        <taxon>Bacteroidia</taxon>
        <taxon>Marinilabiliales</taxon>
        <taxon>Marinilabiliaceae</taxon>
        <taxon>Saccharicrinis</taxon>
    </lineage>
</organism>
<dbReference type="AlphaFoldDB" id="W7Y3I5"/>
<dbReference type="Gene3D" id="2.60.120.260">
    <property type="entry name" value="Galactose-binding domain-like"/>
    <property type="match status" value="1"/>
</dbReference>